<gene>
    <name evidence="1" type="ORF">NBC122_01195</name>
</gene>
<dbReference type="RefSeq" id="WP_133439487.1">
    <property type="nucleotide sequence ID" value="NZ_CP037954.1"/>
</dbReference>
<protein>
    <recommendedName>
        <fullName evidence="3">GLPGLI family protein</fullName>
    </recommendedName>
</protein>
<evidence type="ECO:0008006" key="3">
    <source>
        <dbReference type="Google" id="ProtNLM"/>
    </source>
</evidence>
<organism evidence="1 2">
    <name type="scientific">Chryseobacterium salivictor</name>
    <dbReference type="NCBI Taxonomy" id="2547600"/>
    <lineage>
        <taxon>Bacteria</taxon>
        <taxon>Pseudomonadati</taxon>
        <taxon>Bacteroidota</taxon>
        <taxon>Flavobacteriia</taxon>
        <taxon>Flavobacteriales</taxon>
        <taxon>Weeksellaceae</taxon>
        <taxon>Chryseobacterium group</taxon>
        <taxon>Chryseobacterium</taxon>
    </lineage>
</organism>
<accession>A0A4P6ZF07</accession>
<dbReference type="EMBL" id="CP037954">
    <property type="protein sequence ID" value="QBO58022.1"/>
    <property type="molecule type" value="Genomic_DNA"/>
</dbReference>
<proteinExistence type="predicted"/>
<dbReference type="Proteomes" id="UP000294419">
    <property type="component" value="Chromosome"/>
</dbReference>
<sequence length="275" mass="32939">MIAINNVKFLPYFFLIPFLFNSQTKRFYYNLNFKPSDDSSLIQKEILVLDINADKNLFYSNEYLRIDSLNNTNSTFKFAYPKFKKIIAWENKKNTFKVYNNLSMNYYFYSTSQKIEWILTGEKKKIGDYLVQKAIGSYGKRMWNVWFTNEIALPYGPYFFNGLPGLVLEAYDDDYNYHFSFIQNKNFSTITDSEKIIEKYLGVRKFEIKEDEWPKVLLNYYNNPIPEYKQGNAIRLKNDGTQFSDQDYRELERNLKFSIKNNNNPIDLNERINYP</sequence>
<evidence type="ECO:0000313" key="1">
    <source>
        <dbReference type="EMBL" id="QBO58022.1"/>
    </source>
</evidence>
<name>A0A4P6ZF07_9FLAO</name>
<dbReference type="InterPro" id="IPR005901">
    <property type="entry name" value="GLPGLI"/>
</dbReference>
<dbReference type="KEGG" id="csal:NBC122_01195"/>
<dbReference type="OrthoDB" id="713598at2"/>
<keyword evidence="2" id="KW-1185">Reference proteome</keyword>
<dbReference type="NCBIfam" id="TIGR01200">
    <property type="entry name" value="GLPGLI"/>
    <property type="match status" value="1"/>
</dbReference>
<reference evidence="1 2" key="1">
    <citation type="submission" date="2019-03" db="EMBL/GenBank/DDBJ databases">
        <authorList>
            <person name="Kim H."/>
            <person name="Yu S.-M."/>
        </authorList>
    </citation>
    <scope>NUCLEOTIDE SEQUENCE [LARGE SCALE GENOMIC DNA]</scope>
    <source>
        <strain evidence="1 2">NBC122</strain>
    </source>
</reference>
<dbReference type="AlphaFoldDB" id="A0A4P6ZF07"/>
<evidence type="ECO:0000313" key="2">
    <source>
        <dbReference type="Proteomes" id="UP000294419"/>
    </source>
</evidence>